<feature type="region of interest" description="Disordered" evidence="4">
    <location>
        <begin position="254"/>
        <end position="288"/>
    </location>
</feature>
<dbReference type="Gene3D" id="3.40.50.720">
    <property type="entry name" value="NAD(P)-binding Rossmann-like Domain"/>
    <property type="match status" value="1"/>
</dbReference>
<dbReference type="Proteomes" id="UP000236379">
    <property type="component" value="Unassembled WGS sequence"/>
</dbReference>
<keyword evidence="2" id="KW-0560">Oxidoreductase</keyword>
<proteinExistence type="inferred from homology"/>
<dbReference type="EMBL" id="PPPD01000003">
    <property type="protein sequence ID" value="PNY79586.1"/>
    <property type="molecule type" value="Genomic_DNA"/>
</dbReference>
<evidence type="ECO:0000313" key="7">
    <source>
        <dbReference type="Proteomes" id="UP000236379"/>
    </source>
</evidence>
<dbReference type="PRINTS" id="PR00081">
    <property type="entry name" value="GDHRDH"/>
</dbReference>
<dbReference type="PRINTS" id="PR00080">
    <property type="entry name" value="SDRFAMILY"/>
</dbReference>
<evidence type="ECO:0000256" key="3">
    <source>
        <dbReference type="RuleBase" id="RU000363"/>
    </source>
</evidence>
<dbReference type="PANTHER" id="PTHR43391:SF82">
    <property type="entry name" value="OXIDOREDUCTASE SADH-RELATED"/>
    <property type="match status" value="1"/>
</dbReference>
<dbReference type="PROSITE" id="PS00061">
    <property type="entry name" value="ADH_SHORT"/>
    <property type="match status" value="1"/>
</dbReference>
<evidence type="ECO:0000256" key="1">
    <source>
        <dbReference type="ARBA" id="ARBA00006484"/>
    </source>
</evidence>
<dbReference type="OrthoDB" id="9775296at2"/>
<dbReference type="AlphaFoldDB" id="A0A2K3USS0"/>
<feature type="domain" description="Ketoreductase" evidence="5">
    <location>
        <begin position="2"/>
        <end position="184"/>
    </location>
</feature>
<dbReference type="InterPro" id="IPR002347">
    <property type="entry name" value="SDR_fam"/>
</dbReference>
<dbReference type="PANTHER" id="PTHR43391">
    <property type="entry name" value="RETINOL DEHYDROGENASE-RELATED"/>
    <property type="match status" value="1"/>
</dbReference>
<evidence type="ECO:0000313" key="6">
    <source>
        <dbReference type="EMBL" id="PNY79586.1"/>
    </source>
</evidence>
<dbReference type="InterPro" id="IPR057326">
    <property type="entry name" value="KR_dom"/>
</dbReference>
<gene>
    <name evidence="6" type="ORF">CVO96_18790</name>
</gene>
<protein>
    <submittedName>
        <fullName evidence="6">Short-chain dehydrogenase</fullName>
    </submittedName>
</protein>
<dbReference type="GO" id="GO:0016491">
    <property type="term" value="F:oxidoreductase activity"/>
    <property type="evidence" value="ECO:0007669"/>
    <property type="project" value="UniProtKB-KW"/>
</dbReference>
<dbReference type="Pfam" id="PF00106">
    <property type="entry name" value="adh_short"/>
    <property type="match status" value="1"/>
</dbReference>
<evidence type="ECO:0000259" key="5">
    <source>
        <dbReference type="SMART" id="SM00822"/>
    </source>
</evidence>
<feature type="compositionally biased region" description="Basic and acidic residues" evidence="4">
    <location>
        <begin position="257"/>
        <end position="283"/>
    </location>
</feature>
<comment type="caution">
    <text evidence="6">The sequence shown here is derived from an EMBL/GenBank/DDBJ whole genome shotgun (WGS) entry which is preliminary data.</text>
</comment>
<evidence type="ECO:0000256" key="2">
    <source>
        <dbReference type="ARBA" id="ARBA00023002"/>
    </source>
</evidence>
<sequence>MVITGASSGIGLSTARRAAGAGAKLILAARSEGALNDLVAELKGAGAQAVAVVADVSREEDVRQIAQTAQDTFGGFDTWVNNAGVGMYGRLDEVSVADMRRVFDINYWGLVYGSLEAVRVLRERGGALINVGSTVSERAIPLQGTYAASKHAIKGFTDALRMELEDSGAPVSVTLIKPGPIDTPFPLNARNYLPHKPQHVPPVYAPETVARAILHAAAHPVRDVSVGSGGRGISVFGGLAPRATDRAMEGFIIPRTESAEPPRPQERNALEHPSERLSEHGDYPGHVQKTSSYTAAALHPGLVRVAVVGAGLTAALLWRSRQRS</sequence>
<evidence type="ECO:0000256" key="4">
    <source>
        <dbReference type="SAM" id="MobiDB-lite"/>
    </source>
</evidence>
<dbReference type="InterPro" id="IPR020904">
    <property type="entry name" value="Sc_DH/Rdtase_CS"/>
</dbReference>
<organism evidence="6 7">
    <name type="scientific">Deinococcus koreensis</name>
    <dbReference type="NCBI Taxonomy" id="2054903"/>
    <lineage>
        <taxon>Bacteria</taxon>
        <taxon>Thermotogati</taxon>
        <taxon>Deinococcota</taxon>
        <taxon>Deinococci</taxon>
        <taxon>Deinococcales</taxon>
        <taxon>Deinococcaceae</taxon>
        <taxon>Deinococcus</taxon>
    </lineage>
</organism>
<accession>A0A2K3USS0</accession>
<name>A0A2K3USS0_9DEIO</name>
<dbReference type="SMART" id="SM00822">
    <property type="entry name" value="PKS_KR"/>
    <property type="match status" value="1"/>
</dbReference>
<keyword evidence="7" id="KW-1185">Reference proteome</keyword>
<comment type="similarity">
    <text evidence="1 3">Belongs to the short-chain dehydrogenases/reductases (SDR) family.</text>
</comment>
<dbReference type="NCBIfam" id="NF005495">
    <property type="entry name" value="PRK07109.1"/>
    <property type="match status" value="1"/>
</dbReference>
<dbReference type="SUPFAM" id="SSF51735">
    <property type="entry name" value="NAD(P)-binding Rossmann-fold domains"/>
    <property type="match status" value="1"/>
</dbReference>
<reference evidence="6 7" key="1">
    <citation type="submission" date="2018-01" db="EMBL/GenBank/DDBJ databases">
        <title>Deinococcus koreensis sp. nov., a radiation-resistant bacterium isolated from river water.</title>
        <authorList>
            <person name="Choi A."/>
        </authorList>
    </citation>
    <scope>NUCLEOTIDE SEQUENCE [LARGE SCALE GENOMIC DNA]</scope>
    <source>
        <strain evidence="6 7">SJW1-2</strain>
    </source>
</reference>
<dbReference type="InterPro" id="IPR036291">
    <property type="entry name" value="NAD(P)-bd_dom_sf"/>
</dbReference>